<feature type="region of interest" description="Disordered" evidence="7">
    <location>
        <begin position="230"/>
        <end position="254"/>
    </location>
</feature>
<evidence type="ECO:0000256" key="6">
    <source>
        <dbReference type="ARBA" id="ARBA00023211"/>
    </source>
</evidence>
<proteinExistence type="predicted"/>
<dbReference type="RefSeq" id="WP_277860185.1">
    <property type="nucleotide sequence ID" value="NZ_JARRAG010000001.1"/>
</dbReference>
<organism evidence="9 10">
    <name type="scientific">Paludisphaera mucosa</name>
    <dbReference type="NCBI Taxonomy" id="3030827"/>
    <lineage>
        <taxon>Bacteria</taxon>
        <taxon>Pseudomonadati</taxon>
        <taxon>Planctomycetota</taxon>
        <taxon>Planctomycetia</taxon>
        <taxon>Isosphaerales</taxon>
        <taxon>Isosphaeraceae</taxon>
        <taxon>Paludisphaera</taxon>
    </lineage>
</organism>
<reference evidence="9 10" key="1">
    <citation type="submission" date="2023-03" db="EMBL/GenBank/DDBJ databases">
        <title>Paludisphaera mucosa sp. nov. a novel planctomycete from northern fen.</title>
        <authorList>
            <person name="Ivanova A."/>
        </authorList>
    </citation>
    <scope>NUCLEOTIDE SEQUENCE [LARGE SCALE GENOMIC DNA]</scope>
    <source>
        <strain evidence="9 10">Pla2</strain>
    </source>
</reference>
<dbReference type="GO" id="GO:0016787">
    <property type="term" value="F:hydrolase activity"/>
    <property type="evidence" value="ECO:0007669"/>
    <property type="project" value="UniProtKB-KW"/>
</dbReference>
<feature type="domain" description="Calcineurin-like phosphoesterase" evidence="8">
    <location>
        <begin position="5"/>
        <end position="193"/>
    </location>
</feature>
<dbReference type="EC" id="3.6.1.54" evidence="9"/>
<dbReference type="PANTHER" id="PTHR34990:SF1">
    <property type="entry name" value="UDP-2,3-DIACYLGLUCOSAMINE HYDROLASE"/>
    <property type="match status" value="1"/>
</dbReference>
<evidence type="ECO:0000256" key="4">
    <source>
        <dbReference type="ARBA" id="ARBA00022801"/>
    </source>
</evidence>
<comment type="caution">
    <text evidence="9">The sequence shown here is derived from an EMBL/GenBank/DDBJ whole genome shotgun (WGS) entry which is preliminary data.</text>
</comment>
<accession>A0ABT6F8H8</accession>
<name>A0ABT6F8H8_9BACT</name>
<keyword evidence="10" id="KW-1185">Reference proteome</keyword>
<dbReference type="Pfam" id="PF00149">
    <property type="entry name" value="Metallophos"/>
    <property type="match status" value="1"/>
</dbReference>
<dbReference type="PANTHER" id="PTHR34990">
    <property type="entry name" value="UDP-2,3-DIACYLGLUCOSAMINE HYDROLASE-RELATED"/>
    <property type="match status" value="1"/>
</dbReference>
<evidence type="ECO:0000313" key="9">
    <source>
        <dbReference type="EMBL" id="MDG3003839.1"/>
    </source>
</evidence>
<evidence type="ECO:0000256" key="5">
    <source>
        <dbReference type="ARBA" id="ARBA00023136"/>
    </source>
</evidence>
<evidence type="ECO:0000313" key="10">
    <source>
        <dbReference type="Proteomes" id="UP001216907"/>
    </source>
</evidence>
<keyword evidence="5" id="KW-0472">Membrane</keyword>
<dbReference type="Proteomes" id="UP001216907">
    <property type="component" value="Unassembled WGS sequence"/>
</dbReference>
<dbReference type="EMBL" id="JARRAG010000001">
    <property type="protein sequence ID" value="MDG3003839.1"/>
    <property type="molecule type" value="Genomic_DNA"/>
</dbReference>
<evidence type="ECO:0000256" key="1">
    <source>
        <dbReference type="ARBA" id="ARBA00022475"/>
    </source>
</evidence>
<dbReference type="CDD" id="cd07398">
    <property type="entry name" value="MPP_YbbF-LpxH"/>
    <property type="match status" value="1"/>
</dbReference>
<keyword evidence="6" id="KW-0464">Manganese</keyword>
<keyword evidence="2" id="KW-0997">Cell inner membrane</keyword>
<evidence type="ECO:0000256" key="2">
    <source>
        <dbReference type="ARBA" id="ARBA00022519"/>
    </source>
</evidence>
<keyword evidence="4 9" id="KW-0378">Hydrolase</keyword>
<dbReference type="Gene3D" id="3.60.21.10">
    <property type="match status" value="1"/>
</dbReference>
<keyword evidence="1" id="KW-1003">Cell membrane</keyword>
<dbReference type="SUPFAM" id="SSF56300">
    <property type="entry name" value="Metallo-dependent phosphatases"/>
    <property type="match status" value="1"/>
</dbReference>
<dbReference type="InterPro" id="IPR004843">
    <property type="entry name" value="Calcineurin-like_PHP"/>
</dbReference>
<sequence length="254" mass="28197">MSDYFLSDVHLREDRPERGRRLVQFVERLAPGDRLLIAGDLCDFWMGSRGTPEDLAKDETLRALIAFREAGGSLTILPGNHDLWLVPFYERTLGATILSEPALVESHGLRLHIVHGHLLGARRKWKAAMESREFFRSFGALPHTAARALDVVLEAKNRRGLAADEQRHLAVFREYADHLQDGADIVVFGHVHRAVDLPGRPRLVVLGGWQNRVSYLEIDAAGASFHIEGGSPEDGLASPFPVPPNRNDPSHASS</sequence>
<evidence type="ECO:0000256" key="3">
    <source>
        <dbReference type="ARBA" id="ARBA00022723"/>
    </source>
</evidence>
<dbReference type="InterPro" id="IPR043461">
    <property type="entry name" value="LpxH-like"/>
</dbReference>
<evidence type="ECO:0000259" key="8">
    <source>
        <dbReference type="Pfam" id="PF00149"/>
    </source>
</evidence>
<evidence type="ECO:0000256" key="7">
    <source>
        <dbReference type="SAM" id="MobiDB-lite"/>
    </source>
</evidence>
<keyword evidence="3" id="KW-0479">Metal-binding</keyword>
<gene>
    <name evidence="9" type="ORF">PZE19_08655</name>
</gene>
<protein>
    <submittedName>
        <fullName evidence="9">UDP-2,3-diacylglucosamine diphosphatase</fullName>
        <ecNumber evidence="9">3.6.1.54</ecNumber>
    </submittedName>
</protein>
<dbReference type="InterPro" id="IPR029052">
    <property type="entry name" value="Metallo-depent_PP-like"/>
</dbReference>